<dbReference type="AlphaFoldDB" id="A0A8X8WSD4"/>
<evidence type="ECO:0000313" key="1">
    <source>
        <dbReference type="EMBL" id="KAG6399046.1"/>
    </source>
</evidence>
<reference evidence="1" key="2">
    <citation type="submission" date="2020-08" db="EMBL/GenBank/DDBJ databases">
        <title>Plant Genome Project.</title>
        <authorList>
            <person name="Zhang R.-G."/>
        </authorList>
    </citation>
    <scope>NUCLEOTIDE SEQUENCE</scope>
    <source>
        <strain evidence="1">Huo1</strain>
        <tissue evidence="1">Leaf</tissue>
    </source>
</reference>
<evidence type="ECO:0000313" key="2">
    <source>
        <dbReference type="Proteomes" id="UP000298416"/>
    </source>
</evidence>
<sequence>MVSANSNSRASQPCGYATATEVPMNTENPEPRAQSKVPWSTGLYGCFSDCDSCCLTLWCPCITFGRISEIVDR</sequence>
<proteinExistence type="predicted"/>
<reference evidence="1" key="1">
    <citation type="submission" date="2018-01" db="EMBL/GenBank/DDBJ databases">
        <authorList>
            <person name="Mao J.F."/>
        </authorList>
    </citation>
    <scope>NUCLEOTIDE SEQUENCE</scope>
    <source>
        <strain evidence="1">Huo1</strain>
        <tissue evidence="1">Leaf</tissue>
    </source>
</reference>
<dbReference type="PANTHER" id="PTHR15907">
    <property type="entry name" value="DUF614 FAMILY PROTEIN-RELATED"/>
    <property type="match status" value="1"/>
</dbReference>
<keyword evidence="2" id="KW-1185">Reference proteome</keyword>
<dbReference type="NCBIfam" id="TIGR01571">
    <property type="entry name" value="A_thal_Cys_rich"/>
    <property type="match status" value="1"/>
</dbReference>
<comment type="caution">
    <text evidence="1">The sequence shown here is derived from an EMBL/GenBank/DDBJ whole genome shotgun (WGS) entry which is preliminary data.</text>
</comment>
<dbReference type="EMBL" id="PNBA02000015">
    <property type="protein sequence ID" value="KAG6399046.1"/>
    <property type="molecule type" value="Genomic_DNA"/>
</dbReference>
<dbReference type="Pfam" id="PF04749">
    <property type="entry name" value="PLAC8"/>
    <property type="match status" value="1"/>
</dbReference>
<dbReference type="InterPro" id="IPR006461">
    <property type="entry name" value="PLAC_motif_containing"/>
</dbReference>
<accession>A0A8X8WSD4</accession>
<protein>
    <submittedName>
        <fullName evidence="1">Uncharacterized protein</fullName>
    </submittedName>
</protein>
<gene>
    <name evidence="1" type="ORF">SASPL_140520</name>
</gene>
<name>A0A8X8WSD4_SALSN</name>
<organism evidence="1">
    <name type="scientific">Salvia splendens</name>
    <name type="common">Scarlet sage</name>
    <dbReference type="NCBI Taxonomy" id="180675"/>
    <lineage>
        <taxon>Eukaryota</taxon>
        <taxon>Viridiplantae</taxon>
        <taxon>Streptophyta</taxon>
        <taxon>Embryophyta</taxon>
        <taxon>Tracheophyta</taxon>
        <taxon>Spermatophyta</taxon>
        <taxon>Magnoliopsida</taxon>
        <taxon>eudicotyledons</taxon>
        <taxon>Gunneridae</taxon>
        <taxon>Pentapetalae</taxon>
        <taxon>asterids</taxon>
        <taxon>lamiids</taxon>
        <taxon>Lamiales</taxon>
        <taxon>Lamiaceae</taxon>
        <taxon>Nepetoideae</taxon>
        <taxon>Mentheae</taxon>
        <taxon>Salviinae</taxon>
        <taxon>Salvia</taxon>
        <taxon>Salvia subgen. Calosphace</taxon>
        <taxon>core Calosphace</taxon>
    </lineage>
</organism>
<dbReference type="Proteomes" id="UP000298416">
    <property type="component" value="Unassembled WGS sequence"/>
</dbReference>